<feature type="compositionally biased region" description="Acidic residues" evidence="1">
    <location>
        <begin position="644"/>
        <end position="654"/>
    </location>
</feature>
<feature type="compositionally biased region" description="Polar residues" evidence="1">
    <location>
        <begin position="879"/>
        <end position="892"/>
    </location>
</feature>
<feature type="region of interest" description="Disordered" evidence="1">
    <location>
        <begin position="1237"/>
        <end position="1414"/>
    </location>
</feature>
<feature type="compositionally biased region" description="Basic and acidic residues" evidence="1">
    <location>
        <begin position="1139"/>
        <end position="1149"/>
    </location>
</feature>
<sequence length="1596" mass="180264">MFSPLARGKANWDGDLQCETYSDQTSPIEPLLPHLTNHSSSRNKSARSSGSLLLEDGQLALPKTFVTRKGAILLFTPSDEVCNHSNEESHFKKENVFEAGLKLRTVGNLTNSVLEFGKEEEEAWEGVSDYPKEASEKGEQPKRDKASFLRFLHYLDSENLTADKNVQPGADPDYYLEELKKARGQNSHRRFRSQTPFSTRTSHSTNTASHYSHFLDDDDEITGIIQEYMKYGKPAGWSHSKEHLEHRIVSSDHMPDIGMEGRETLEDFSHFSSPGSPRTNRGNTITFSPSMPSMAFGFATHEAQDSISRPKTAPIPPTLESPRANPRITSGKPPPLPRALGSTPNHLDEIINADVGFGRFHRRGPNPRMRLSRSPSPSFQLGSSRGTTPDFATKVQRLAASPDGKTEEWNRTANVIEEEDEATSQFDQTETGERSRRPSSAASPRSGREEKVGIQRRASSAGTTNRITPSSLHSSRSASYSSVSHYNRGQSARSHDVERVGSSPDLAETDRDEASPTWPGMRDDFFILQDDMADHVDGHPTGRVSGDTTHSEMPSQARDKLVKSPSPPPRSPSVTSRVASASPRSPSVQSRHETIAKSRGSSAISSSTSEQWQDAIKAAAEEDDRKSSSSVRERHIRSRQSGPVEEEDAQDGTDIDTRTSSAKSAQEGMETRATLGSEADLAQVSETIVRSQPVVEGVYEYLLPEEEIADQEWPCISEGGEFDWPDETIESDDKNGIAEELTISTRDGPPEKEFPSALPVNTKGSSDPGPAQPVETLTEATELKEEQQETPTIEVHKDEALTSVPSPLKPHESETTPSSIETQELKETETVVVQSSQPVEKFIADTAIHDDSIAVMQDSALPSRVKEVKDSLLSAPEKPTSTPATVPRSSSPAPIKAEQILHKELLPEARLEIVGEVDDNRPPSPYKETIDIEKSRPSSPITEDQRSVPVSIGEAVRNYIESGQEPQIRDRSTRSRRGSETGAEEKDIEAKAVEKSSLSSMEKEAMSPTKPEAVKPKINKQSKPISSNVIEKPFGKNKAESKPDHSELNLLKSDDKAKEVKEPTDEEREARRQIVSSLLNKHDAPRGGKLELEGIGKEGEGIDSSSGGLVTRTSPLVAEKKNDLSDLAALVNKNKTPSKLKERKADSKKKSGKHGKSAKKKDEITVDPENIDFEAFNTPDMLDGMDDELRQFIQEQSKATSATDNQPSSSASAVNYTKTRKESVQTLDMPQVALEVPLDKKDAHAPSKPIKLTKKELAKIRADQRKEERKKKDQEKRMREEEMRLLKEREEEAALAKAEAEEKQRNIEEEKMKRLVEEEEAKQQEQEALERLKEAKKKAREERELRRAAEAERRRLEVQKKREEKKKREEELREREKELEQQKMNREKRMAEIEEARRRKEEMERLEEEQRREEERLLELQREEEERMLEEEKIREAEEELRRLQEEREYREQMRRIAEMQEAKLRQEEEERLRREEAERQRAEDEKRGREEAEQERLREEQRRIEMARRLEALARMRSTQAAARRKALLLKRREDNVERMQSLKHTRCGQGITRAFVFTYYTHIPRKIWEVPIGFTKKKKGFGSPRRKPAPPKPP</sequence>
<feature type="compositionally biased region" description="Low complexity" evidence="1">
    <location>
        <begin position="598"/>
        <end position="609"/>
    </location>
</feature>
<feature type="compositionally biased region" description="Basic residues" evidence="1">
    <location>
        <begin position="183"/>
        <end position="192"/>
    </location>
</feature>
<protein>
    <submittedName>
        <fullName evidence="2">Uncharacterized protein</fullName>
    </submittedName>
</protein>
<feature type="compositionally biased region" description="Low complexity" evidence="1">
    <location>
        <begin position="470"/>
        <end position="484"/>
    </location>
</feature>
<feature type="compositionally biased region" description="Basic and acidic residues" evidence="1">
    <location>
        <begin position="967"/>
        <end position="994"/>
    </location>
</feature>
<feature type="compositionally biased region" description="Acidic residues" evidence="1">
    <location>
        <begin position="720"/>
        <end position="730"/>
    </location>
</feature>
<feature type="region of interest" description="Disordered" evidence="1">
    <location>
        <begin position="358"/>
        <end position="389"/>
    </location>
</feature>
<feature type="region of interest" description="Disordered" evidence="1">
    <location>
        <begin position="716"/>
        <end position="828"/>
    </location>
</feature>
<proteinExistence type="predicted"/>
<feature type="compositionally biased region" description="Basic and acidic residues" evidence="1">
    <location>
        <begin position="1253"/>
        <end position="1414"/>
    </location>
</feature>
<feature type="compositionally biased region" description="Basic and acidic residues" evidence="1">
    <location>
        <begin position="1080"/>
        <end position="1100"/>
    </location>
</feature>
<evidence type="ECO:0000256" key="1">
    <source>
        <dbReference type="SAM" id="MobiDB-lite"/>
    </source>
</evidence>
<evidence type="ECO:0000313" key="3">
    <source>
        <dbReference type="Proteomes" id="UP000275408"/>
    </source>
</evidence>
<dbReference type="InterPro" id="IPR031440">
    <property type="entry name" value="DUF4670"/>
</dbReference>
<comment type="caution">
    <text evidence="2">The sequence shown here is derived from an EMBL/GenBank/DDBJ whole genome shotgun (WGS) entry which is preliminary data.</text>
</comment>
<feature type="region of interest" description="Disordered" evidence="1">
    <location>
        <begin position="183"/>
        <end position="207"/>
    </location>
</feature>
<accession>A0A3M6TM99</accession>
<feature type="compositionally biased region" description="Basic and acidic residues" evidence="1">
    <location>
        <begin position="619"/>
        <end position="633"/>
    </location>
</feature>
<feature type="region of interest" description="Disordered" evidence="1">
    <location>
        <begin position="303"/>
        <end position="340"/>
    </location>
</feature>
<feature type="compositionally biased region" description="Polar residues" evidence="1">
    <location>
        <begin position="457"/>
        <end position="469"/>
    </location>
</feature>
<keyword evidence="3" id="KW-1185">Reference proteome</keyword>
<feature type="compositionally biased region" description="Low complexity" evidence="1">
    <location>
        <begin position="366"/>
        <end position="378"/>
    </location>
</feature>
<feature type="compositionally biased region" description="Polar residues" evidence="1">
    <location>
        <begin position="193"/>
        <end position="207"/>
    </location>
</feature>
<dbReference type="PANTHER" id="PTHR21937">
    <property type="entry name" value="CCDC66 DOMAIN-CONTAINING PROTEIN"/>
    <property type="match status" value="1"/>
</dbReference>
<evidence type="ECO:0000313" key="2">
    <source>
        <dbReference type="EMBL" id="RMX42499.1"/>
    </source>
</evidence>
<dbReference type="EMBL" id="RCHS01003356">
    <property type="protein sequence ID" value="RMX42499.1"/>
    <property type="molecule type" value="Genomic_DNA"/>
</dbReference>
<feature type="region of interest" description="Disordered" evidence="1">
    <location>
        <begin position="914"/>
        <end position="1224"/>
    </location>
</feature>
<feature type="compositionally biased region" description="Polar residues" evidence="1">
    <location>
        <begin position="1193"/>
        <end position="1217"/>
    </location>
</feature>
<feature type="compositionally biased region" description="Basic and acidic residues" evidence="1">
    <location>
        <begin position="1033"/>
        <end position="1072"/>
    </location>
</feature>
<dbReference type="Proteomes" id="UP000275408">
    <property type="component" value="Unassembled WGS sequence"/>
</dbReference>
<feature type="compositionally biased region" description="Polar residues" evidence="1">
    <location>
        <begin position="1019"/>
        <end position="1029"/>
    </location>
</feature>
<organism evidence="2 3">
    <name type="scientific">Pocillopora damicornis</name>
    <name type="common">Cauliflower coral</name>
    <name type="synonym">Millepora damicornis</name>
    <dbReference type="NCBI Taxonomy" id="46731"/>
    <lineage>
        <taxon>Eukaryota</taxon>
        <taxon>Metazoa</taxon>
        <taxon>Cnidaria</taxon>
        <taxon>Anthozoa</taxon>
        <taxon>Hexacorallia</taxon>
        <taxon>Scleractinia</taxon>
        <taxon>Astrocoeniina</taxon>
        <taxon>Pocilloporidae</taxon>
        <taxon>Pocillopora</taxon>
    </lineage>
</organism>
<dbReference type="STRING" id="46731.A0A3M6TM99"/>
<feature type="region of interest" description="Disordered" evidence="1">
    <location>
        <begin position="415"/>
        <end position="686"/>
    </location>
</feature>
<feature type="region of interest" description="Disordered" evidence="1">
    <location>
        <begin position="1462"/>
        <end position="1500"/>
    </location>
</feature>
<feature type="region of interest" description="Disordered" evidence="1">
    <location>
        <begin position="867"/>
        <end position="893"/>
    </location>
</feature>
<name>A0A3M6TM99_POCDA</name>
<feature type="compositionally biased region" description="Low complexity" evidence="1">
    <location>
        <begin position="572"/>
        <end position="589"/>
    </location>
</feature>
<feature type="compositionally biased region" description="Basic residues" evidence="1">
    <location>
        <begin position="1150"/>
        <end position="1159"/>
    </location>
</feature>
<dbReference type="PANTHER" id="PTHR21937:SF6">
    <property type="entry name" value="CCDC66 DOMAIN-CONTAINING PROTEIN"/>
    <property type="match status" value="1"/>
</dbReference>
<reference evidence="2 3" key="1">
    <citation type="journal article" date="2018" name="Sci. Rep.">
        <title>Comparative analysis of the Pocillopora damicornis genome highlights role of immune system in coral evolution.</title>
        <authorList>
            <person name="Cunning R."/>
            <person name="Bay R.A."/>
            <person name="Gillette P."/>
            <person name="Baker A.C."/>
            <person name="Traylor-Knowles N."/>
        </authorList>
    </citation>
    <scope>NUCLEOTIDE SEQUENCE [LARGE SCALE GENOMIC DNA]</scope>
    <source>
        <strain evidence="2">RSMAS</strain>
        <tissue evidence="2">Whole animal</tissue>
    </source>
</reference>
<dbReference type="OrthoDB" id="5983971at2759"/>
<gene>
    <name evidence="2" type="ORF">pdam_00020426</name>
</gene>